<feature type="compositionally biased region" description="Low complexity" evidence="1">
    <location>
        <begin position="260"/>
        <end position="270"/>
    </location>
</feature>
<evidence type="ECO:0000313" key="3">
    <source>
        <dbReference type="Proteomes" id="UP001174934"/>
    </source>
</evidence>
<dbReference type="Proteomes" id="UP001174934">
    <property type="component" value="Unassembled WGS sequence"/>
</dbReference>
<accession>A0AA39WUC5</accession>
<comment type="caution">
    <text evidence="2">The sequence shown here is derived from an EMBL/GenBank/DDBJ whole genome shotgun (WGS) entry which is preliminary data.</text>
</comment>
<evidence type="ECO:0000313" key="2">
    <source>
        <dbReference type="EMBL" id="KAK0621778.1"/>
    </source>
</evidence>
<keyword evidence="3" id="KW-1185">Reference proteome</keyword>
<organism evidence="2 3">
    <name type="scientific">Bombardia bombarda</name>
    <dbReference type="NCBI Taxonomy" id="252184"/>
    <lineage>
        <taxon>Eukaryota</taxon>
        <taxon>Fungi</taxon>
        <taxon>Dikarya</taxon>
        <taxon>Ascomycota</taxon>
        <taxon>Pezizomycotina</taxon>
        <taxon>Sordariomycetes</taxon>
        <taxon>Sordariomycetidae</taxon>
        <taxon>Sordariales</taxon>
        <taxon>Lasiosphaeriaceae</taxon>
        <taxon>Bombardia</taxon>
    </lineage>
</organism>
<dbReference type="EMBL" id="JAULSR010000004">
    <property type="protein sequence ID" value="KAK0621778.1"/>
    <property type="molecule type" value="Genomic_DNA"/>
</dbReference>
<dbReference type="AlphaFoldDB" id="A0AA39WUC5"/>
<sequence>MELLLSSGAHPFVGLDEDRKWLLENLLDTGANPLFRCVVQNIPPLWAKEPLSEPFGDGGLRAPDRDSATACMARMENAVRLIFDWFGQVRDEKERARWRVILESREFVEMLGVVGDAFVETVARWYLKTIRVRLTPEEQRSLLWSDEVDFETPYVWDPEWIPTADNEDEEIDSIFWRDGLSGRELLAVLKQKRLRLPGELRWMWARKILTPERLAQVEEDIKIERYDEEGIEDFELRDEECLFELVVRKRAFSTRDSYRSRSASIDSSDSGGPGEIIP</sequence>
<evidence type="ECO:0000256" key="1">
    <source>
        <dbReference type="SAM" id="MobiDB-lite"/>
    </source>
</evidence>
<reference evidence="2" key="1">
    <citation type="submission" date="2023-06" db="EMBL/GenBank/DDBJ databases">
        <title>Genome-scale phylogeny and comparative genomics of the fungal order Sordariales.</title>
        <authorList>
            <consortium name="Lawrence Berkeley National Laboratory"/>
            <person name="Hensen N."/>
            <person name="Bonometti L."/>
            <person name="Westerberg I."/>
            <person name="Brannstrom I.O."/>
            <person name="Guillou S."/>
            <person name="Cros-Aarteil S."/>
            <person name="Calhoun S."/>
            <person name="Haridas S."/>
            <person name="Kuo A."/>
            <person name="Mondo S."/>
            <person name="Pangilinan J."/>
            <person name="Riley R."/>
            <person name="LaButti K."/>
            <person name="Andreopoulos B."/>
            <person name="Lipzen A."/>
            <person name="Chen C."/>
            <person name="Yanf M."/>
            <person name="Daum C."/>
            <person name="Ng V."/>
            <person name="Clum A."/>
            <person name="Steindorff A."/>
            <person name="Ohm R."/>
            <person name="Martin F."/>
            <person name="Silar P."/>
            <person name="Natvig D."/>
            <person name="Lalanne C."/>
            <person name="Gautier V."/>
            <person name="Ament-velasquez S.L."/>
            <person name="Kruys A."/>
            <person name="Hutchinson M.I."/>
            <person name="Powell A.J."/>
            <person name="Barry K."/>
            <person name="Miller A.N."/>
            <person name="Grigoriev I.V."/>
            <person name="Debuchy R."/>
            <person name="Gladieux P."/>
            <person name="Thoren M.H."/>
            <person name="Johannesson H."/>
        </authorList>
    </citation>
    <scope>NUCLEOTIDE SEQUENCE</scope>
    <source>
        <strain evidence="2">SMH3391-2</strain>
    </source>
</reference>
<protein>
    <submittedName>
        <fullName evidence="2">Uncharacterized protein</fullName>
    </submittedName>
</protein>
<name>A0AA39WUC5_9PEZI</name>
<proteinExistence type="predicted"/>
<gene>
    <name evidence="2" type="ORF">B0T17DRAFT_535062</name>
</gene>
<feature type="region of interest" description="Disordered" evidence="1">
    <location>
        <begin position="253"/>
        <end position="278"/>
    </location>
</feature>